<protein>
    <recommendedName>
        <fullName evidence="8">Rhodopsin domain-containing protein</fullName>
    </recommendedName>
</protein>
<feature type="transmembrane region" description="Helical" evidence="7">
    <location>
        <begin position="83"/>
        <end position="108"/>
    </location>
</feature>
<proteinExistence type="inferred from homology"/>
<accession>A0A8H8BWX8</accession>
<evidence type="ECO:0000259" key="8">
    <source>
        <dbReference type="Pfam" id="PF20684"/>
    </source>
</evidence>
<dbReference type="GO" id="GO:0016020">
    <property type="term" value="C:membrane"/>
    <property type="evidence" value="ECO:0007669"/>
    <property type="project" value="UniProtKB-SubCell"/>
</dbReference>
<feature type="transmembrane region" description="Helical" evidence="7">
    <location>
        <begin position="42"/>
        <end position="63"/>
    </location>
</feature>
<dbReference type="EMBL" id="JAFJYH010000001">
    <property type="protein sequence ID" value="KAG4426698.1"/>
    <property type="molecule type" value="Genomic_DNA"/>
</dbReference>
<evidence type="ECO:0000256" key="1">
    <source>
        <dbReference type="ARBA" id="ARBA00004141"/>
    </source>
</evidence>
<evidence type="ECO:0000256" key="5">
    <source>
        <dbReference type="ARBA" id="ARBA00038359"/>
    </source>
</evidence>
<feature type="compositionally biased region" description="Low complexity" evidence="6">
    <location>
        <begin position="309"/>
        <end position="352"/>
    </location>
</feature>
<feature type="region of interest" description="Disordered" evidence="6">
    <location>
        <begin position="309"/>
        <end position="451"/>
    </location>
</feature>
<feature type="compositionally biased region" description="Basic and acidic residues" evidence="6">
    <location>
        <begin position="433"/>
        <end position="442"/>
    </location>
</feature>
<feature type="transmembrane region" description="Helical" evidence="7">
    <location>
        <begin position="120"/>
        <end position="141"/>
    </location>
</feature>
<dbReference type="AlphaFoldDB" id="A0A8H8BWX8"/>
<feature type="compositionally biased region" description="Polar residues" evidence="6">
    <location>
        <begin position="364"/>
        <end position="374"/>
    </location>
</feature>
<gene>
    <name evidence="9" type="ORF">IFR04_000129</name>
</gene>
<evidence type="ECO:0000313" key="10">
    <source>
        <dbReference type="Proteomes" id="UP000664132"/>
    </source>
</evidence>
<keyword evidence="3 7" id="KW-1133">Transmembrane helix</keyword>
<evidence type="ECO:0000256" key="2">
    <source>
        <dbReference type="ARBA" id="ARBA00022692"/>
    </source>
</evidence>
<comment type="caution">
    <text evidence="9">The sequence shown here is derived from an EMBL/GenBank/DDBJ whole genome shotgun (WGS) entry which is preliminary data.</text>
</comment>
<organism evidence="9 10">
    <name type="scientific">Cadophora malorum</name>
    <dbReference type="NCBI Taxonomy" id="108018"/>
    <lineage>
        <taxon>Eukaryota</taxon>
        <taxon>Fungi</taxon>
        <taxon>Dikarya</taxon>
        <taxon>Ascomycota</taxon>
        <taxon>Pezizomycotina</taxon>
        <taxon>Leotiomycetes</taxon>
        <taxon>Helotiales</taxon>
        <taxon>Ploettnerulaceae</taxon>
        <taxon>Cadophora</taxon>
    </lineage>
</organism>
<dbReference type="InterPro" id="IPR049326">
    <property type="entry name" value="Rhodopsin_dom_fungi"/>
</dbReference>
<dbReference type="PANTHER" id="PTHR33048">
    <property type="entry name" value="PTH11-LIKE INTEGRAL MEMBRANE PROTEIN (AFU_ORTHOLOGUE AFUA_5G11245)"/>
    <property type="match status" value="1"/>
</dbReference>
<feature type="domain" description="Rhodopsin" evidence="8">
    <location>
        <begin position="26"/>
        <end position="268"/>
    </location>
</feature>
<reference evidence="9" key="1">
    <citation type="submission" date="2021-02" db="EMBL/GenBank/DDBJ databases">
        <title>Genome sequence Cadophora malorum strain M34.</title>
        <authorList>
            <person name="Stefanovic E."/>
            <person name="Vu D."/>
            <person name="Scully C."/>
            <person name="Dijksterhuis J."/>
            <person name="Roader J."/>
            <person name="Houbraken J."/>
        </authorList>
    </citation>
    <scope>NUCLEOTIDE SEQUENCE</scope>
    <source>
        <strain evidence="9">M34</strain>
    </source>
</reference>
<name>A0A8H8BWX8_9HELO</name>
<feature type="compositionally biased region" description="Basic and acidic residues" evidence="6">
    <location>
        <begin position="379"/>
        <end position="388"/>
    </location>
</feature>
<keyword evidence="4 7" id="KW-0472">Membrane</keyword>
<evidence type="ECO:0000313" key="9">
    <source>
        <dbReference type="EMBL" id="KAG4426698.1"/>
    </source>
</evidence>
<dbReference type="PANTHER" id="PTHR33048:SF96">
    <property type="entry name" value="INTEGRAL MEMBRANE PROTEIN"/>
    <property type="match status" value="1"/>
</dbReference>
<dbReference type="Pfam" id="PF20684">
    <property type="entry name" value="Fung_rhodopsin"/>
    <property type="match status" value="1"/>
</dbReference>
<dbReference type="InterPro" id="IPR052337">
    <property type="entry name" value="SAT4-like"/>
</dbReference>
<evidence type="ECO:0000256" key="7">
    <source>
        <dbReference type="SAM" id="Phobius"/>
    </source>
</evidence>
<sequence>MAEDRGPELAAVLGLFLGLSLVFVLLRVYVKTFLSKSWGSDDILLVLSLIFFTTYCACSATGVKYGTGRHVTDIPPADIPKALYYWFLCEIFYAITTLFIRLSIAVFLLRICVKPLHKYIVYFTSLAMIAFTIFYFFLVIFQCQPTTYFWGQYEGNEGSCINPAIVPNASIAHSAVSFTADWILGLLPIALIWDLKMNTRTKVSVGILMSLGLLAGVATMIRVPYIKVLALTDDFLFATTDVAIWSTVEPGLGLCAAGGATLRPLFRKFYNLSTIRSRPTRNTHHRDSHMINLGHHYQNQHIGVINPSKLSSQSRSQSYSHPQIHTTSHSVSQSQSRFQFPFSSSASSSSPPDNESIYLRPDITDTNGVTTNIRSPFGDSRESIKDIHQSQSQSQNESHDRKMSSTSKMGGIKVQQTVEISRVENQGQDSDENSLRSEERPRTAKSSWDLA</sequence>
<keyword evidence="10" id="KW-1185">Reference proteome</keyword>
<evidence type="ECO:0000256" key="4">
    <source>
        <dbReference type="ARBA" id="ARBA00023136"/>
    </source>
</evidence>
<feature type="compositionally biased region" description="Polar residues" evidence="6">
    <location>
        <begin position="404"/>
        <end position="428"/>
    </location>
</feature>
<feature type="transmembrane region" description="Helical" evidence="7">
    <location>
        <begin position="171"/>
        <end position="193"/>
    </location>
</feature>
<evidence type="ECO:0000256" key="3">
    <source>
        <dbReference type="ARBA" id="ARBA00022989"/>
    </source>
</evidence>
<feature type="transmembrane region" description="Helical" evidence="7">
    <location>
        <begin position="205"/>
        <end position="223"/>
    </location>
</feature>
<dbReference type="Proteomes" id="UP000664132">
    <property type="component" value="Unassembled WGS sequence"/>
</dbReference>
<dbReference type="OrthoDB" id="3936451at2759"/>
<feature type="transmembrane region" description="Helical" evidence="7">
    <location>
        <begin position="12"/>
        <end position="30"/>
    </location>
</feature>
<comment type="subcellular location">
    <subcellularLocation>
        <location evidence="1">Membrane</location>
        <topology evidence="1">Multi-pass membrane protein</topology>
    </subcellularLocation>
</comment>
<keyword evidence="2 7" id="KW-0812">Transmembrane</keyword>
<comment type="similarity">
    <text evidence="5">Belongs to the SAT4 family.</text>
</comment>
<evidence type="ECO:0000256" key="6">
    <source>
        <dbReference type="SAM" id="MobiDB-lite"/>
    </source>
</evidence>